<keyword evidence="2" id="KW-1133">Transmembrane helix</keyword>
<evidence type="ECO:0000313" key="4">
    <source>
        <dbReference type="Proteomes" id="UP000483362"/>
    </source>
</evidence>
<keyword evidence="2" id="KW-0812">Transmembrane</keyword>
<dbReference type="EMBL" id="VULT01000001">
    <property type="protein sequence ID" value="MSS16274.1"/>
    <property type="molecule type" value="Genomic_DNA"/>
</dbReference>
<feature type="transmembrane region" description="Helical" evidence="2">
    <location>
        <begin position="35"/>
        <end position="55"/>
    </location>
</feature>
<comment type="caution">
    <text evidence="3">The sequence shown here is derived from an EMBL/GenBank/DDBJ whole genome shotgun (WGS) entry which is preliminary data.</text>
</comment>
<name>A0A6L5XC28_9BACT</name>
<organism evidence="3 4">
    <name type="scientific">Sodaliphilus pleomorphus</name>
    <dbReference type="NCBI Taxonomy" id="2606626"/>
    <lineage>
        <taxon>Bacteria</taxon>
        <taxon>Pseudomonadati</taxon>
        <taxon>Bacteroidota</taxon>
        <taxon>Bacteroidia</taxon>
        <taxon>Bacteroidales</taxon>
        <taxon>Muribaculaceae</taxon>
        <taxon>Sodaliphilus</taxon>
    </lineage>
</organism>
<proteinExistence type="predicted"/>
<protein>
    <submittedName>
        <fullName evidence="3">Uncharacterized protein</fullName>
    </submittedName>
</protein>
<reference evidence="3 4" key="1">
    <citation type="submission" date="2019-08" db="EMBL/GenBank/DDBJ databases">
        <title>In-depth cultivation of the pig gut microbiome towards novel bacterial diversity and tailored functional studies.</title>
        <authorList>
            <person name="Wylensek D."/>
            <person name="Hitch T.C.A."/>
            <person name="Clavel T."/>
        </authorList>
    </citation>
    <scope>NUCLEOTIDE SEQUENCE [LARGE SCALE GENOMIC DNA]</scope>
    <source>
        <strain evidence="3 4">Oil-RF-744-WCA-WT-10</strain>
    </source>
</reference>
<dbReference type="Proteomes" id="UP000483362">
    <property type="component" value="Unassembled WGS sequence"/>
</dbReference>
<accession>A0A6L5XC28</accession>
<evidence type="ECO:0000313" key="3">
    <source>
        <dbReference type="EMBL" id="MSS16274.1"/>
    </source>
</evidence>
<dbReference type="RefSeq" id="WP_154327939.1">
    <property type="nucleotide sequence ID" value="NZ_CP045696.1"/>
</dbReference>
<keyword evidence="4" id="KW-1185">Reference proteome</keyword>
<feature type="region of interest" description="Disordered" evidence="1">
    <location>
        <begin position="74"/>
        <end position="100"/>
    </location>
</feature>
<evidence type="ECO:0000256" key="1">
    <source>
        <dbReference type="SAM" id="MobiDB-lite"/>
    </source>
</evidence>
<feature type="compositionally biased region" description="Basic and acidic residues" evidence="1">
    <location>
        <begin position="85"/>
        <end position="100"/>
    </location>
</feature>
<evidence type="ECO:0000256" key="2">
    <source>
        <dbReference type="SAM" id="Phobius"/>
    </source>
</evidence>
<gene>
    <name evidence="3" type="ORF">FYJ29_00570</name>
</gene>
<feature type="transmembrane region" description="Helical" evidence="2">
    <location>
        <begin position="12"/>
        <end position="29"/>
    </location>
</feature>
<dbReference type="AlphaFoldDB" id="A0A6L5XC28"/>
<keyword evidence="2" id="KW-0472">Membrane</keyword>
<sequence>MDYKTLRKRALISDAVCIVIAAAVLYAGSNFQLPQWLPILGLLVALAALIVSLRYSRQYRKLERAALEQRARQADSLARQQASETHSESETNQEKEVKDA</sequence>